<evidence type="ECO:0000313" key="4">
    <source>
        <dbReference type="EMBL" id="CAK5271418.1"/>
    </source>
</evidence>
<protein>
    <recommendedName>
        <fullName evidence="6">Galactose oxidase</fullName>
    </recommendedName>
</protein>
<keyword evidence="5" id="KW-1185">Reference proteome</keyword>
<sequence>MNGSNLLSPLSHPNFDDHGEGMGSRNLEDVPEEDSPLSPNSRGSRKAPSVRTLGRTNSGGESSPVLRSNSKLSSSTPGSASSSTTNLKESSVSLKSKGSSGTLRKPRSSAKLQQQQEPEPDAPSAPSTSLYWSKAPSFGAMPTRIMRAHTVTLVETTQAWLFGGCDDKECSTDVFLFDVDTLHWSRVDTIGDRPPPSRAHTTTAVDRKLVVFGGGQGSTYSDAVYVFDTVTRRWSRPMITGPRPPPRRAHTSVYYRGKIYVFGGGNGMTALNDVWTLDVTNTGRMEWQEVQTGGRKPGHRGYHTANLVGNIMIVVGGSDGRDCFNDIWCLNLDTLQWSNLPLDTAHRRLSHTSTQIGSYLFIIGGHDGSQYRRDLLLFNLVTLAYEPGTALGRAPGPRGYHVSLVSDSRLFLFGGFSGSAPFDEVYILDLAAAAYLPQVTQFDILLPD</sequence>
<feature type="region of interest" description="Disordered" evidence="3">
    <location>
        <begin position="1"/>
        <end position="130"/>
    </location>
</feature>
<comment type="caution">
    <text evidence="4">The sequence shown here is derived from an EMBL/GenBank/DDBJ whole genome shotgun (WGS) entry which is preliminary data.</text>
</comment>
<evidence type="ECO:0000256" key="1">
    <source>
        <dbReference type="ARBA" id="ARBA00022441"/>
    </source>
</evidence>
<dbReference type="SMART" id="SM00612">
    <property type="entry name" value="Kelch"/>
    <property type="match status" value="4"/>
</dbReference>
<dbReference type="SUPFAM" id="SSF117281">
    <property type="entry name" value="Kelch motif"/>
    <property type="match status" value="1"/>
</dbReference>
<evidence type="ECO:0000313" key="5">
    <source>
        <dbReference type="Proteomes" id="UP001295794"/>
    </source>
</evidence>
<accession>A0AAD2Q3B4</accession>
<dbReference type="Gene3D" id="2.120.10.80">
    <property type="entry name" value="Kelch-type beta propeller"/>
    <property type="match status" value="2"/>
</dbReference>
<dbReference type="Pfam" id="PF13415">
    <property type="entry name" value="Beta-prop_FBX42"/>
    <property type="match status" value="1"/>
</dbReference>
<name>A0AAD2Q3B4_9AGAR</name>
<reference evidence="4" key="1">
    <citation type="submission" date="2023-11" db="EMBL/GenBank/DDBJ databases">
        <authorList>
            <person name="De Vega J J."/>
            <person name="De Vega J J."/>
        </authorList>
    </citation>
    <scope>NUCLEOTIDE SEQUENCE</scope>
</reference>
<dbReference type="PANTHER" id="PTHR46093:SF18">
    <property type="entry name" value="FIBRONECTIN TYPE-III DOMAIN-CONTAINING PROTEIN"/>
    <property type="match status" value="1"/>
</dbReference>
<keyword evidence="1" id="KW-0880">Kelch repeat</keyword>
<evidence type="ECO:0008006" key="6">
    <source>
        <dbReference type="Google" id="ProtNLM"/>
    </source>
</evidence>
<dbReference type="InterPro" id="IPR006652">
    <property type="entry name" value="Kelch_1"/>
</dbReference>
<dbReference type="Proteomes" id="UP001295794">
    <property type="component" value="Unassembled WGS sequence"/>
</dbReference>
<dbReference type="InterPro" id="IPR015915">
    <property type="entry name" value="Kelch-typ_b-propeller"/>
</dbReference>
<feature type="compositionally biased region" description="Polar residues" evidence="3">
    <location>
        <begin position="54"/>
        <end position="69"/>
    </location>
</feature>
<dbReference type="EMBL" id="CAVNYO010000171">
    <property type="protein sequence ID" value="CAK5271418.1"/>
    <property type="molecule type" value="Genomic_DNA"/>
</dbReference>
<organism evidence="4 5">
    <name type="scientific">Mycena citricolor</name>
    <dbReference type="NCBI Taxonomy" id="2018698"/>
    <lineage>
        <taxon>Eukaryota</taxon>
        <taxon>Fungi</taxon>
        <taxon>Dikarya</taxon>
        <taxon>Basidiomycota</taxon>
        <taxon>Agaricomycotina</taxon>
        <taxon>Agaricomycetes</taxon>
        <taxon>Agaricomycetidae</taxon>
        <taxon>Agaricales</taxon>
        <taxon>Marasmiineae</taxon>
        <taxon>Mycenaceae</taxon>
        <taxon>Mycena</taxon>
    </lineage>
</organism>
<evidence type="ECO:0000256" key="3">
    <source>
        <dbReference type="SAM" id="MobiDB-lite"/>
    </source>
</evidence>
<proteinExistence type="predicted"/>
<dbReference type="AlphaFoldDB" id="A0AAD2Q3B4"/>
<dbReference type="PANTHER" id="PTHR46093">
    <property type="entry name" value="ACYL-COA-BINDING DOMAIN-CONTAINING PROTEIN 5"/>
    <property type="match status" value="1"/>
</dbReference>
<feature type="compositionally biased region" description="Low complexity" evidence="3">
    <location>
        <begin position="70"/>
        <end position="101"/>
    </location>
</feature>
<gene>
    <name evidence="4" type="ORF">MYCIT1_LOCUS16447</name>
</gene>
<keyword evidence="2" id="KW-0677">Repeat</keyword>
<dbReference type="Pfam" id="PF24681">
    <property type="entry name" value="Kelch_KLHDC2_KLHL20_DRC7"/>
    <property type="match status" value="1"/>
</dbReference>
<evidence type="ECO:0000256" key="2">
    <source>
        <dbReference type="ARBA" id="ARBA00022737"/>
    </source>
</evidence>